<dbReference type="PROSITE" id="PS50850">
    <property type="entry name" value="MFS"/>
    <property type="match status" value="1"/>
</dbReference>
<dbReference type="Proteomes" id="UP001500979">
    <property type="component" value="Unassembled WGS sequence"/>
</dbReference>
<dbReference type="EMBL" id="BAAAUX010000014">
    <property type="protein sequence ID" value="GAA2797916.1"/>
    <property type="molecule type" value="Genomic_DNA"/>
</dbReference>
<feature type="domain" description="Major facilitator superfamily (MFS) profile" evidence="8">
    <location>
        <begin position="1"/>
        <end position="66"/>
    </location>
</feature>
<keyword evidence="3" id="KW-1003">Cell membrane</keyword>
<dbReference type="PANTHER" id="PTHR42718:SF46">
    <property type="entry name" value="BLR6921 PROTEIN"/>
    <property type="match status" value="1"/>
</dbReference>
<evidence type="ECO:0000259" key="8">
    <source>
        <dbReference type="PROSITE" id="PS50850"/>
    </source>
</evidence>
<dbReference type="PANTHER" id="PTHR42718">
    <property type="entry name" value="MAJOR FACILITATOR SUPERFAMILY MULTIDRUG TRANSPORTER MFSC"/>
    <property type="match status" value="1"/>
</dbReference>
<dbReference type="InterPro" id="IPR036259">
    <property type="entry name" value="MFS_trans_sf"/>
</dbReference>
<comment type="subcellular location">
    <subcellularLocation>
        <location evidence="1">Cell membrane</location>
        <topology evidence="1">Multi-pass membrane protein</topology>
    </subcellularLocation>
</comment>
<evidence type="ECO:0000256" key="2">
    <source>
        <dbReference type="ARBA" id="ARBA00022448"/>
    </source>
</evidence>
<comment type="caution">
    <text evidence="9">The sequence shown here is derived from an EMBL/GenBank/DDBJ whole genome shotgun (WGS) entry which is preliminary data.</text>
</comment>
<evidence type="ECO:0000256" key="1">
    <source>
        <dbReference type="ARBA" id="ARBA00004651"/>
    </source>
</evidence>
<keyword evidence="4 7" id="KW-0812">Transmembrane</keyword>
<proteinExistence type="predicted"/>
<evidence type="ECO:0000256" key="7">
    <source>
        <dbReference type="SAM" id="Phobius"/>
    </source>
</evidence>
<keyword evidence="10" id="KW-1185">Reference proteome</keyword>
<evidence type="ECO:0000256" key="4">
    <source>
        <dbReference type="ARBA" id="ARBA00022692"/>
    </source>
</evidence>
<protein>
    <recommendedName>
        <fullName evidence="8">Major facilitator superfamily (MFS) profile domain-containing protein</fullName>
    </recommendedName>
</protein>
<accession>A0ABN3VET1</accession>
<dbReference type="SUPFAM" id="SSF103473">
    <property type="entry name" value="MFS general substrate transporter"/>
    <property type="match status" value="1"/>
</dbReference>
<organism evidence="9 10">
    <name type="scientific">Saccharopolyspora taberi</name>
    <dbReference type="NCBI Taxonomy" id="60895"/>
    <lineage>
        <taxon>Bacteria</taxon>
        <taxon>Bacillati</taxon>
        <taxon>Actinomycetota</taxon>
        <taxon>Actinomycetes</taxon>
        <taxon>Pseudonocardiales</taxon>
        <taxon>Pseudonocardiaceae</taxon>
        <taxon>Saccharopolyspora</taxon>
    </lineage>
</organism>
<keyword evidence="6 7" id="KW-0472">Membrane</keyword>
<gene>
    <name evidence="9" type="ORF">GCM10010470_36380</name>
</gene>
<dbReference type="InterPro" id="IPR020846">
    <property type="entry name" value="MFS_dom"/>
</dbReference>
<evidence type="ECO:0000313" key="9">
    <source>
        <dbReference type="EMBL" id="GAA2797916.1"/>
    </source>
</evidence>
<dbReference type="Gene3D" id="1.20.1720.10">
    <property type="entry name" value="Multidrug resistance protein D"/>
    <property type="match status" value="1"/>
</dbReference>
<feature type="transmembrane region" description="Helical" evidence="7">
    <location>
        <begin position="41"/>
        <end position="59"/>
    </location>
</feature>
<keyword evidence="5 7" id="KW-1133">Transmembrane helix</keyword>
<reference evidence="9 10" key="1">
    <citation type="journal article" date="2019" name="Int. J. Syst. Evol. Microbiol.">
        <title>The Global Catalogue of Microorganisms (GCM) 10K type strain sequencing project: providing services to taxonomists for standard genome sequencing and annotation.</title>
        <authorList>
            <consortium name="The Broad Institute Genomics Platform"/>
            <consortium name="The Broad Institute Genome Sequencing Center for Infectious Disease"/>
            <person name="Wu L."/>
            <person name="Ma J."/>
        </authorList>
    </citation>
    <scope>NUCLEOTIDE SEQUENCE [LARGE SCALE GENOMIC DNA]</scope>
    <source>
        <strain evidence="9 10">JCM 9383</strain>
    </source>
</reference>
<name>A0ABN3VET1_9PSEU</name>
<evidence type="ECO:0000256" key="5">
    <source>
        <dbReference type="ARBA" id="ARBA00022989"/>
    </source>
</evidence>
<evidence type="ECO:0000256" key="6">
    <source>
        <dbReference type="ARBA" id="ARBA00023136"/>
    </source>
</evidence>
<evidence type="ECO:0000256" key="3">
    <source>
        <dbReference type="ARBA" id="ARBA00022475"/>
    </source>
</evidence>
<keyword evidence="2" id="KW-0813">Transport</keyword>
<evidence type="ECO:0000313" key="10">
    <source>
        <dbReference type="Proteomes" id="UP001500979"/>
    </source>
</evidence>
<sequence length="66" mass="6760">MLAAVAVAQFAVALDLSVVNVALPAMRTALGFAPLDLSWVVHAYALALGGFLLLGGRACDLCGTWS</sequence>